<evidence type="ECO:0000313" key="3">
    <source>
        <dbReference type="Proteomes" id="UP000305881"/>
    </source>
</evidence>
<organism evidence="2 3">
    <name type="scientific">Methylotuvimicrobium buryatense</name>
    <name type="common">Methylomicrobium buryatense</name>
    <dbReference type="NCBI Taxonomy" id="95641"/>
    <lineage>
        <taxon>Bacteria</taxon>
        <taxon>Pseudomonadati</taxon>
        <taxon>Pseudomonadota</taxon>
        <taxon>Gammaproteobacteria</taxon>
        <taxon>Methylococcales</taxon>
        <taxon>Methylococcaceae</taxon>
        <taxon>Methylotuvimicrobium</taxon>
    </lineage>
</organism>
<dbReference type="STRING" id="675511.GCA_000341735_03750"/>
<dbReference type="RefSeq" id="WP_138767219.1">
    <property type="nucleotide sequence ID" value="NZ_CP035467.1"/>
</dbReference>
<name>A0A4P9UR99_METBY</name>
<dbReference type="Gene3D" id="3.40.50.300">
    <property type="entry name" value="P-loop containing nucleotide triphosphate hydrolases"/>
    <property type="match status" value="1"/>
</dbReference>
<dbReference type="EMBL" id="CP035467">
    <property type="protein sequence ID" value="QCW84004.1"/>
    <property type="molecule type" value="Genomic_DNA"/>
</dbReference>
<proteinExistence type="predicted"/>
<reference evidence="3" key="1">
    <citation type="journal article" date="2019" name="J. Bacteriol.">
        <title>A Mutagenic Screen Identifies a TonB-Dependent Receptor Required for the Lanthanide Metal Switch in the Type I Methanotroph 'Methylotuvimicrobium buryatense' 5GB1C.</title>
        <authorList>
            <person name="Groom J.D."/>
            <person name="Ford S.M."/>
            <person name="Pesesky M.W."/>
            <person name="Lidstrom M.E."/>
        </authorList>
    </citation>
    <scope>NUCLEOTIDE SEQUENCE [LARGE SCALE GENOMIC DNA]</scope>
    <source>
        <strain evidence="3">5GB1C</strain>
    </source>
</reference>
<keyword evidence="1" id="KW-0175">Coiled coil</keyword>
<accession>A0A4P9UR99</accession>
<evidence type="ECO:0000256" key="1">
    <source>
        <dbReference type="SAM" id="Coils"/>
    </source>
</evidence>
<dbReference type="Proteomes" id="UP000305881">
    <property type="component" value="Chromosome"/>
</dbReference>
<keyword evidence="3" id="KW-1185">Reference proteome</keyword>
<dbReference type="InterPro" id="IPR027417">
    <property type="entry name" value="P-loop_NTPase"/>
</dbReference>
<sequence>MNNQTKTLLLVLGMHRSGTSAVTRGLMALGVDLGNQLMPPNFANPKGYFEDVDFVDINDQLLKSIKANYFSQSLIHQLDPLSIDAAMTTEAENLLNSKIAPNSILAIKDPRLCRLLWFWIPLFEKMDVCVKVVITSRNPLSIAQSLFARDGLDTKESLLLWHQHLIAAVNATHRFPRVFVDYDLLMANPKIQLQRIAQQLALTSPANIEQGIETYITDFLSDNLRHTQYSVTEFEQSDDVTADYRETYRLLNAACRDESSNNDQTFTRAWQDLNQRLYNLQPALHVIDQFKQNTRSTYPPDTLNAQIFVKQKTTSGEELDISEATSSRTHYLLNGKVQRIRALIPNTYQLLTLRLDISNAPCVILLHKLDIYLADGKLLWSWQHDSEIFTEKAEVTVLPDHANQQGCTVICWGHDPRFKLNLAQNLLAQVIPESFLDITLTPINLLEYMATQGPSLGSLLEIAASKMDGQLSKDVSTTASFYGTSLARMANQSAALEEIAILLNETLQNRDRKLKQLQQQLSEQDNRQQQLAQQLIRAEAQIELLKDLLI</sequence>
<dbReference type="SUPFAM" id="SSF52540">
    <property type="entry name" value="P-loop containing nucleoside triphosphate hydrolases"/>
    <property type="match status" value="1"/>
</dbReference>
<evidence type="ECO:0000313" key="2">
    <source>
        <dbReference type="EMBL" id="QCW84004.1"/>
    </source>
</evidence>
<dbReference type="OrthoDB" id="9179784at2"/>
<protein>
    <recommendedName>
        <fullName evidence="4">Sulfotransferase family protein</fullName>
    </recommendedName>
</protein>
<dbReference type="AlphaFoldDB" id="A0A4P9UR99"/>
<gene>
    <name evidence="2" type="ORF">EQU24_18470</name>
</gene>
<dbReference type="KEGG" id="mbur:EQU24_18470"/>
<evidence type="ECO:0008006" key="4">
    <source>
        <dbReference type="Google" id="ProtNLM"/>
    </source>
</evidence>
<feature type="coiled-coil region" evidence="1">
    <location>
        <begin position="500"/>
        <end position="548"/>
    </location>
</feature>